<evidence type="ECO:0008006" key="3">
    <source>
        <dbReference type="Google" id="ProtNLM"/>
    </source>
</evidence>
<proteinExistence type="predicted"/>
<dbReference type="EMBL" id="QZCG01000006">
    <property type="protein sequence ID" value="RJE85281.1"/>
    <property type="molecule type" value="Genomic_DNA"/>
</dbReference>
<evidence type="ECO:0000313" key="2">
    <source>
        <dbReference type="Proteomes" id="UP000284202"/>
    </source>
</evidence>
<gene>
    <name evidence="1" type="ORF">D3P04_09680</name>
</gene>
<dbReference type="PROSITE" id="PS51257">
    <property type="entry name" value="PROKAR_LIPOPROTEIN"/>
    <property type="match status" value="1"/>
</dbReference>
<reference evidence="2" key="1">
    <citation type="submission" date="2018-09" db="EMBL/GenBank/DDBJ databases">
        <title>Acidovorax cavernicola nov. sp. isolated from Gruta de las Maravillas (Aracena, Spain).</title>
        <authorList>
            <person name="Jurado V."/>
            <person name="Gutierrez-Patricio S."/>
            <person name="Gonzalez-Pimentel J.L."/>
            <person name="Miller A.Z."/>
            <person name="Laiz L."/>
            <person name="Saiz-Jimenez C."/>
        </authorList>
    </citation>
    <scope>NUCLEOTIDE SEQUENCE [LARGE SCALE GENOMIC DNA]</scope>
    <source>
        <strain evidence="2">1011MAR3C25</strain>
    </source>
</reference>
<dbReference type="Proteomes" id="UP000284202">
    <property type="component" value="Unassembled WGS sequence"/>
</dbReference>
<accession>A0A418SWJ2</accession>
<dbReference type="OrthoDB" id="9833286at2"/>
<protein>
    <recommendedName>
        <fullName evidence="3">Lipoprotein</fullName>
    </recommendedName>
</protein>
<sequence length="127" mass="12943">MMIGIRNIADRAGILVGMLGLTALSGCFGIGGPDAPPPLASAQVNGVQYRVDAVEAGAASGVAQSPLDLAGAGSGWVVSRTDGKPMTAADEQGAYRAFAVHCKGLIGPGNLSQHQGKSVYRFRECNE</sequence>
<dbReference type="AlphaFoldDB" id="A0A418SWJ2"/>
<comment type="caution">
    <text evidence="1">The sequence shown here is derived from an EMBL/GenBank/DDBJ whole genome shotgun (WGS) entry which is preliminary data.</text>
</comment>
<name>A0A418SWJ2_9RHOB</name>
<dbReference type="RefSeq" id="WP_119748313.1">
    <property type="nucleotide sequence ID" value="NZ_QZCG01000006.1"/>
</dbReference>
<keyword evidence="2" id="KW-1185">Reference proteome</keyword>
<evidence type="ECO:0000313" key="1">
    <source>
        <dbReference type="EMBL" id="RJE85281.1"/>
    </source>
</evidence>
<organism evidence="1 2">
    <name type="scientific">Paracoccus onubensis</name>
    <dbReference type="NCBI Taxonomy" id="1675788"/>
    <lineage>
        <taxon>Bacteria</taxon>
        <taxon>Pseudomonadati</taxon>
        <taxon>Pseudomonadota</taxon>
        <taxon>Alphaproteobacteria</taxon>
        <taxon>Rhodobacterales</taxon>
        <taxon>Paracoccaceae</taxon>
        <taxon>Paracoccus</taxon>
    </lineage>
</organism>